<dbReference type="EMBL" id="GBXM01060050">
    <property type="protein sequence ID" value="JAH48527.1"/>
    <property type="molecule type" value="Transcribed_RNA"/>
</dbReference>
<evidence type="ECO:0000313" key="1">
    <source>
        <dbReference type="EMBL" id="JAH48527.1"/>
    </source>
</evidence>
<reference evidence="1" key="1">
    <citation type="submission" date="2014-11" db="EMBL/GenBank/DDBJ databases">
        <authorList>
            <person name="Amaro Gonzalez C."/>
        </authorList>
    </citation>
    <scope>NUCLEOTIDE SEQUENCE</scope>
</reference>
<organism evidence="1">
    <name type="scientific">Anguilla anguilla</name>
    <name type="common">European freshwater eel</name>
    <name type="synonym">Muraena anguilla</name>
    <dbReference type="NCBI Taxonomy" id="7936"/>
    <lineage>
        <taxon>Eukaryota</taxon>
        <taxon>Metazoa</taxon>
        <taxon>Chordata</taxon>
        <taxon>Craniata</taxon>
        <taxon>Vertebrata</taxon>
        <taxon>Euteleostomi</taxon>
        <taxon>Actinopterygii</taxon>
        <taxon>Neopterygii</taxon>
        <taxon>Teleostei</taxon>
        <taxon>Anguilliformes</taxon>
        <taxon>Anguillidae</taxon>
        <taxon>Anguilla</taxon>
    </lineage>
</organism>
<name>A0A0E9T508_ANGAN</name>
<proteinExistence type="predicted"/>
<protein>
    <submittedName>
        <fullName evidence="1">Uncharacterized protein</fullName>
    </submittedName>
</protein>
<dbReference type="AlphaFoldDB" id="A0A0E9T508"/>
<reference evidence="1" key="2">
    <citation type="journal article" date="2015" name="Fish Shellfish Immunol.">
        <title>Early steps in the European eel (Anguilla anguilla)-Vibrio vulnificus interaction in the gills: Role of the RtxA13 toxin.</title>
        <authorList>
            <person name="Callol A."/>
            <person name="Pajuelo D."/>
            <person name="Ebbesson L."/>
            <person name="Teles M."/>
            <person name="MacKenzie S."/>
            <person name="Amaro C."/>
        </authorList>
    </citation>
    <scope>NUCLEOTIDE SEQUENCE</scope>
</reference>
<sequence>MLYLSYTHAQPLICIVLSPAHTSVPISTTGFERYTVLLVTLRLIFKLLCLNKNSVL</sequence>
<accession>A0A0E9T508</accession>